<protein>
    <recommendedName>
        <fullName evidence="2">NID domain-containing protein</fullName>
    </recommendedName>
</protein>
<accession>A0AAY4BWG6</accession>
<sequence length="434" mass="49538">MTSARGAACGDRTFIKGTSVAPWRLGIRTHNLLIMGPPPLAKNFSQKFQINTDPRSTFNLTMEESFTSRTALVSISEEQQLVQAGEDLLKWKVMLEKAEEEKSRLLLEKLDAEDEKKKAQEAMHLCLQEQEQLEGKYSKMLKDMQEQTEGLQKENKDLTVKLEVFQEKMRTKTEETASLKQRFKIKAEIPEKRVKFTGPEDHGDSSEETTGIFTITQRPSFLLQGGEALITFEEEKVADQILRLAKCQVTCDKNKMSVKPLCLTLEPSVKFEVHLSVSKRMVQFWNAPPVLPEERMKDRLEMSFSRPSRGGGEVEKVWYDKNAGSGRILFLSSGVAENLVLKRKFGVDANREMMVDVAPLYQYKLRKFQTYCGAPRRTVLLRGVEDVMEEEDLQDHLEIHFQKPSNYGGEVESIRYVSTGKELLAFFSEDTAEA</sequence>
<proteinExistence type="predicted"/>
<reference evidence="3" key="2">
    <citation type="submission" date="2025-09" db="UniProtKB">
        <authorList>
            <consortium name="Ensembl"/>
        </authorList>
    </citation>
    <scope>IDENTIFICATION</scope>
</reference>
<keyword evidence="4" id="KW-1185">Reference proteome</keyword>
<evidence type="ECO:0000313" key="4">
    <source>
        <dbReference type="Proteomes" id="UP000694580"/>
    </source>
</evidence>
<evidence type="ECO:0000259" key="2">
    <source>
        <dbReference type="Pfam" id="PF07292"/>
    </source>
</evidence>
<feature type="coiled-coil region" evidence="1">
    <location>
        <begin position="81"/>
        <end position="182"/>
    </location>
</feature>
<organism evidence="3 4">
    <name type="scientific">Denticeps clupeoides</name>
    <name type="common">denticle herring</name>
    <dbReference type="NCBI Taxonomy" id="299321"/>
    <lineage>
        <taxon>Eukaryota</taxon>
        <taxon>Metazoa</taxon>
        <taxon>Chordata</taxon>
        <taxon>Craniata</taxon>
        <taxon>Vertebrata</taxon>
        <taxon>Euteleostomi</taxon>
        <taxon>Actinopterygii</taxon>
        <taxon>Neopterygii</taxon>
        <taxon>Teleostei</taxon>
        <taxon>Clupei</taxon>
        <taxon>Clupeiformes</taxon>
        <taxon>Denticipitoidei</taxon>
        <taxon>Denticipitidae</taxon>
        <taxon>Denticeps</taxon>
    </lineage>
</organism>
<dbReference type="AlphaFoldDB" id="A0AAY4BWG6"/>
<dbReference type="GO" id="GO:0005737">
    <property type="term" value="C:cytoplasm"/>
    <property type="evidence" value="ECO:0007669"/>
    <property type="project" value="TreeGrafter"/>
</dbReference>
<keyword evidence="1" id="KW-0175">Coiled coil</keyword>
<dbReference type="Proteomes" id="UP000694580">
    <property type="component" value="Unplaced"/>
</dbReference>
<gene>
    <name evidence="3" type="primary">CFAP100</name>
</gene>
<feature type="domain" description="NID" evidence="2">
    <location>
        <begin position="228"/>
        <end position="316"/>
    </location>
</feature>
<dbReference type="PANTHER" id="PTHR15225:SF4">
    <property type="entry name" value="N-MYC-INTERACTOR"/>
    <property type="match status" value="1"/>
</dbReference>
<dbReference type="Ensembl" id="ENSDCDT00010031187.1">
    <property type="protein sequence ID" value="ENSDCDP00010025179.1"/>
    <property type="gene ID" value="ENSDCDG00010015994.1"/>
</dbReference>
<dbReference type="PANTHER" id="PTHR15225">
    <property type="entry name" value="INTERFERON-INDUCED PROTEIN 35/NMI N-MYC/STAT INTERACTING PROTEIN"/>
    <property type="match status" value="1"/>
</dbReference>
<reference evidence="3" key="1">
    <citation type="submission" date="2025-08" db="UniProtKB">
        <authorList>
            <consortium name="Ensembl"/>
        </authorList>
    </citation>
    <scope>IDENTIFICATION</scope>
</reference>
<dbReference type="Pfam" id="PF07292">
    <property type="entry name" value="NID"/>
    <property type="match status" value="2"/>
</dbReference>
<dbReference type="GeneTree" id="ENSGT00530000063686"/>
<evidence type="ECO:0000256" key="1">
    <source>
        <dbReference type="SAM" id="Coils"/>
    </source>
</evidence>
<feature type="domain" description="NID" evidence="2">
    <location>
        <begin position="328"/>
        <end position="413"/>
    </location>
</feature>
<dbReference type="InterPro" id="IPR012677">
    <property type="entry name" value="Nucleotide-bd_a/b_plait_sf"/>
</dbReference>
<dbReference type="Gene3D" id="3.30.70.330">
    <property type="match status" value="1"/>
</dbReference>
<evidence type="ECO:0000313" key="3">
    <source>
        <dbReference type="Ensembl" id="ENSDCDP00010025179.1"/>
    </source>
</evidence>
<name>A0AAY4BWG6_9TELE</name>
<dbReference type="InterPro" id="IPR009909">
    <property type="entry name" value="Nmi/IFP35_dom"/>
</dbReference>